<dbReference type="GO" id="GO:0051721">
    <property type="term" value="F:protein phosphatase 2A binding"/>
    <property type="evidence" value="ECO:0007669"/>
    <property type="project" value="TreeGrafter"/>
</dbReference>
<feature type="region of interest" description="Disordered" evidence="7">
    <location>
        <begin position="87"/>
        <end position="108"/>
    </location>
</feature>
<keyword evidence="4" id="KW-0256">Endoplasmic reticulum</keyword>
<evidence type="ECO:0000313" key="9">
    <source>
        <dbReference type="EMBL" id="KAJ1529623.1"/>
    </source>
</evidence>
<name>A0AAV7XT91_9NEOP</name>
<dbReference type="GO" id="GO:0051301">
    <property type="term" value="P:cell division"/>
    <property type="evidence" value="ECO:0007669"/>
    <property type="project" value="UniProtKB-KW"/>
</dbReference>
<dbReference type="PANTHER" id="PTHR12349">
    <property type="entry name" value="ANKYRIN REPEAT AND LEM DOMAIN-CONTAINING PROTEIN 2"/>
    <property type="match status" value="1"/>
</dbReference>
<dbReference type="AlphaFoldDB" id="A0AAV7XT91"/>
<dbReference type="PANTHER" id="PTHR12349:SF4">
    <property type="entry name" value="ANKYRIN REPEAT AND LEM DOMAIN-CONTAINING PROTEIN 2"/>
    <property type="match status" value="1"/>
</dbReference>
<comment type="similarity">
    <text evidence="2">Belongs to the ANKLE2 family.</text>
</comment>
<feature type="compositionally biased region" description="Polar residues" evidence="7">
    <location>
        <begin position="672"/>
        <end position="690"/>
    </location>
</feature>
<feature type="region of interest" description="Disordered" evidence="7">
    <location>
        <begin position="1"/>
        <end position="20"/>
    </location>
</feature>
<feature type="compositionally biased region" description="Acidic residues" evidence="7">
    <location>
        <begin position="829"/>
        <end position="840"/>
    </location>
</feature>
<keyword evidence="6" id="KW-0131">Cell cycle</keyword>
<evidence type="ECO:0000313" key="10">
    <source>
        <dbReference type="Proteomes" id="UP001075354"/>
    </source>
</evidence>
<evidence type="ECO:0000256" key="2">
    <source>
        <dbReference type="ARBA" id="ARBA00007597"/>
    </source>
</evidence>
<evidence type="ECO:0000259" key="8">
    <source>
        <dbReference type="Pfam" id="PF24567"/>
    </source>
</evidence>
<dbReference type="InterPro" id="IPR056237">
    <property type="entry name" value="ANKLE2_3rd"/>
</dbReference>
<dbReference type="SUPFAM" id="SSF48403">
    <property type="entry name" value="Ankyrin repeat"/>
    <property type="match status" value="1"/>
</dbReference>
<comment type="caution">
    <text evidence="9">The sequence shown here is derived from an EMBL/GenBank/DDBJ whole genome shotgun (WGS) entry which is preliminary data.</text>
</comment>
<gene>
    <name evidence="9" type="ORF">ONE63_006389</name>
</gene>
<dbReference type="Pfam" id="PF00023">
    <property type="entry name" value="Ank"/>
    <property type="match status" value="1"/>
</dbReference>
<dbReference type="GO" id="GO:0031468">
    <property type="term" value="P:nuclear membrane reassembly"/>
    <property type="evidence" value="ECO:0007669"/>
    <property type="project" value="UniProtKB-ARBA"/>
</dbReference>
<evidence type="ECO:0000256" key="4">
    <source>
        <dbReference type="ARBA" id="ARBA00022824"/>
    </source>
</evidence>
<organism evidence="9 10">
    <name type="scientific">Megalurothrips usitatus</name>
    <name type="common">bean blossom thrips</name>
    <dbReference type="NCBI Taxonomy" id="439358"/>
    <lineage>
        <taxon>Eukaryota</taxon>
        <taxon>Metazoa</taxon>
        <taxon>Ecdysozoa</taxon>
        <taxon>Arthropoda</taxon>
        <taxon>Hexapoda</taxon>
        <taxon>Insecta</taxon>
        <taxon>Pterygota</taxon>
        <taxon>Neoptera</taxon>
        <taxon>Paraneoptera</taxon>
        <taxon>Thysanoptera</taxon>
        <taxon>Terebrantia</taxon>
        <taxon>Thripoidea</taxon>
        <taxon>Thripidae</taxon>
        <taxon>Megalurothrips</taxon>
    </lineage>
</organism>
<dbReference type="InterPro" id="IPR036770">
    <property type="entry name" value="Ankyrin_rpt-contain_sf"/>
</dbReference>
<evidence type="ECO:0000256" key="3">
    <source>
        <dbReference type="ARBA" id="ARBA00022618"/>
    </source>
</evidence>
<dbReference type="GO" id="GO:0007399">
    <property type="term" value="P:nervous system development"/>
    <property type="evidence" value="ECO:0007669"/>
    <property type="project" value="UniProtKB-ARBA"/>
</dbReference>
<feature type="region of interest" description="Disordered" evidence="7">
    <location>
        <begin position="751"/>
        <end position="840"/>
    </location>
</feature>
<feature type="region of interest" description="Disordered" evidence="7">
    <location>
        <begin position="665"/>
        <end position="690"/>
    </location>
</feature>
<evidence type="ECO:0000256" key="5">
    <source>
        <dbReference type="ARBA" id="ARBA00023043"/>
    </source>
</evidence>
<feature type="compositionally biased region" description="Low complexity" evidence="7">
    <location>
        <begin position="87"/>
        <end position="97"/>
    </location>
</feature>
<feature type="region of interest" description="Disordered" evidence="7">
    <location>
        <begin position="492"/>
        <end position="513"/>
    </location>
</feature>
<dbReference type="Gene3D" id="1.25.40.20">
    <property type="entry name" value="Ankyrin repeat-containing domain"/>
    <property type="match status" value="1"/>
</dbReference>
<dbReference type="GO" id="GO:0005783">
    <property type="term" value="C:endoplasmic reticulum"/>
    <property type="evidence" value="ECO:0007669"/>
    <property type="project" value="UniProtKB-SubCell"/>
</dbReference>
<proteinExistence type="inferred from homology"/>
<dbReference type="Proteomes" id="UP001075354">
    <property type="component" value="Chromosome 3"/>
</dbReference>
<dbReference type="EMBL" id="JAPTSV010000003">
    <property type="protein sequence ID" value="KAJ1529623.1"/>
    <property type="molecule type" value="Genomic_DNA"/>
</dbReference>
<feature type="compositionally biased region" description="Polar residues" evidence="7">
    <location>
        <begin position="769"/>
        <end position="780"/>
    </location>
</feature>
<evidence type="ECO:0000256" key="6">
    <source>
        <dbReference type="ARBA" id="ARBA00023306"/>
    </source>
</evidence>
<feature type="compositionally biased region" description="Basic and acidic residues" evidence="7">
    <location>
        <begin position="782"/>
        <end position="791"/>
    </location>
</feature>
<feature type="domain" description="ANKLE2 third alpha/beta" evidence="8">
    <location>
        <begin position="284"/>
        <end position="394"/>
    </location>
</feature>
<evidence type="ECO:0000256" key="1">
    <source>
        <dbReference type="ARBA" id="ARBA00004240"/>
    </source>
</evidence>
<feature type="compositionally biased region" description="Low complexity" evidence="7">
    <location>
        <begin position="493"/>
        <end position="513"/>
    </location>
</feature>
<sequence>MSDTAEKEGPNPNMGLSGSKAVPAATHDIERFYGVHIPNSSEDDFLHVYEDKLEALKVVKHHKKARFKAFGLRSDAVAFAVHGSVNSSEESVNGSSSDAEKPSLFKGPKREDMVQLRRAIENGNIELVGKTVWGNPRFLISNGDTPSILQEGSRYNAMHVAAKSKNAAMTDFILQTVGDPAFSRLLYGDEPLSSGKLGSAAERSTILLDLYLNTPDKGMHETPLHFAAKFGALQVVSVLVSYSECDRESKNKFGQRPIDIVCARCPNASEELKSEISSLLQNDYYVPVLRAEDNSVQPIVGTPFSPKDPPVLNESLLSPRLEIHAFAGPMSQSQATEFHRLWRTPQRGLGNSLSKLQNEPKSCPSTFRFQDPQKGLERVGRDLAAGQCVPWKEYWPFLNTFTDLSSPEGLALLEEYLAKRYQSVENVHHSGTFSEDFKSSSSPEISVQGITVNHTLDGTDTEPEIMSPITQLCSMMNACTILDDSVGSGLGRGSPLSLSPSPSPSTSPSNGSLLSTSARFFDWLSRKRPETEKSVPESNRNEAILTALSNPTVSPFLYVEKSLQLFAKRIAASLHHLISGSATHHLSDSIRDVLKPEVKRVQSLVCSYMEDARFVAVDYHLVHSRVASSVSERLVDLLTWEEREVLYNSLQDMLSVKGNLDGTLSSDEDDAVTSSTQYRQPRSIRQSSNSNQKTAIRCIVSQMVWALDQLQGSGPDGRSPLPPRPQVRTENECLEMWSDAYLCLCPWPTSSQSNFSRGSRKSSSLKRSINNTHSIDSPNVSRRLDYEDAESKGVNSEGQLSDDEGDTFFTPPSSPRESPLPFKITDSSAVDDDDDNDDEMDVPEEGPAIFIEGSEPTKVDADVVNAISSCTITQSSHPHIYRWRHEILLHPAQERKKWPVRKGLHTNSPQSAPLLMSTPGTPVRCGKMEISSTPSWCRITGAYSPSPNKGCN</sequence>
<protein>
    <recommendedName>
        <fullName evidence="8">ANKLE2 third alpha/beta domain-containing protein</fullName>
    </recommendedName>
</protein>
<keyword evidence="5" id="KW-0040">ANK repeat</keyword>
<keyword evidence="3" id="KW-0132">Cell division</keyword>
<evidence type="ECO:0000256" key="7">
    <source>
        <dbReference type="SAM" id="MobiDB-lite"/>
    </source>
</evidence>
<accession>A0AAV7XT91</accession>
<feature type="compositionally biased region" description="Basic and acidic residues" evidence="7">
    <location>
        <begin position="98"/>
        <end position="108"/>
    </location>
</feature>
<comment type="subcellular location">
    <subcellularLocation>
        <location evidence="1">Endoplasmic reticulum</location>
    </subcellularLocation>
</comment>
<reference evidence="9" key="1">
    <citation type="submission" date="2022-12" db="EMBL/GenBank/DDBJ databases">
        <title>Chromosome-level genome assembly of the bean flower thrips Megalurothrips usitatus.</title>
        <authorList>
            <person name="Ma L."/>
            <person name="Liu Q."/>
            <person name="Li H."/>
            <person name="Cai W."/>
        </authorList>
    </citation>
    <scope>NUCLEOTIDE SEQUENCE</scope>
    <source>
        <strain evidence="9">Cailab_2022a</strain>
    </source>
</reference>
<dbReference type="SMART" id="SM00248">
    <property type="entry name" value="ANK"/>
    <property type="match status" value="2"/>
</dbReference>
<dbReference type="InterPro" id="IPR002110">
    <property type="entry name" value="Ankyrin_rpt"/>
</dbReference>
<dbReference type="FunFam" id="1.25.40.20:FF:000072">
    <property type="entry name" value="Ankyrin repeat and LEM domain containing 2"/>
    <property type="match status" value="1"/>
</dbReference>
<keyword evidence="10" id="KW-1185">Reference proteome</keyword>
<dbReference type="Pfam" id="PF24567">
    <property type="entry name" value="ANKLE2_3rd"/>
    <property type="match status" value="1"/>
</dbReference>